<dbReference type="Pfam" id="PF06719">
    <property type="entry name" value="AraC_N"/>
    <property type="match status" value="1"/>
</dbReference>
<comment type="caution">
    <text evidence="4">The sequence shown here is derived from an EMBL/GenBank/DDBJ whole genome shotgun (WGS) entry which is preliminary data.</text>
</comment>
<organism evidence="4 5">
    <name type="scientific">Massilia eburnea</name>
    <dbReference type="NCBI Taxonomy" id="1776165"/>
    <lineage>
        <taxon>Bacteria</taxon>
        <taxon>Pseudomonadati</taxon>
        <taxon>Pseudomonadota</taxon>
        <taxon>Betaproteobacteria</taxon>
        <taxon>Burkholderiales</taxon>
        <taxon>Oxalobacteraceae</taxon>
        <taxon>Telluria group</taxon>
        <taxon>Massilia</taxon>
    </lineage>
</organism>
<dbReference type="GO" id="GO:0003700">
    <property type="term" value="F:DNA-binding transcription factor activity"/>
    <property type="evidence" value="ECO:0007669"/>
    <property type="project" value="InterPro"/>
</dbReference>
<feature type="domain" description="HTH araC/xylS-type" evidence="3">
    <location>
        <begin position="188"/>
        <end position="286"/>
    </location>
</feature>
<dbReference type="InterPro" id="IPR018060">
    <property type="entry name" value="HTH_AraC"/>
</dbReference>
<gene>
    <name evidence="4" type="ORF">GM658_10980</name>
</gene>
<evidence type="ECO:0000313" key="5">
    <source>
        <dbReference type="Proteomes" id="UP000472320"/>
    </source>
</evidence>
<dbReference type="PANTHER" id="PTHR43436">
    <property type="entry name" value="ARAC-FAMILY TRANSCRIPTIONAL REGULATOR"/>
    <property type="match status" value="1"/>
</dbReference>
<dbReference type="Gene3D" id="1.10.10.60">
    <property type="entry name" value="Homeodomain-like"/>
    <property type="match status" value="2"/>
</dbReference>
<keyword evidence="1" id="KW-0805">Transcription regulation</keyword>
<evidence type="ECO:0000259" key="3">
    <source>
        <dbReference type="PROSITE" id="PS01124"/>
    </source>
</evidence>
<reference evidence="4 5" key="1">
    <citation type="submission" date="2019-11" db="EMBL/GenBank/DDBJ databases">
        <title>Type strains purchased from KCTC, JCM and DSMZ.</title>
        <authorList>
            <person name="Lu H."/>
        </authorList>
    </citation>
    <scope>NUCLEOTIDE SEQUENCE [LARGE SCALE GENOMIC DNA]</scope>
    <source>
        <strain evidence="4 5">JCM 31587</strain>
    </source>
</reference>
<dbReference type="OrthoDB" id="34150at2"/>
<evidence type="ECO:0000313" key="4">
    <source>
        <dbReference type="EMBL" id="MTW11127.1"/>
    </source>
</evidence>
<proteinExistence type="predicted"/>
<accession>A0A6L6QGU2</accession>
<dbReference type="Proteomes" id="UP000472320">
    <property type="component" value="Unassembled WGS sequence"/>
</dbReference>
<dbReference type="InterPro" id="IPR009057">
    <property type="entry name" value="Homeodomain-like_sf"/>
</dbReference>
<protein>
    <submittedName>
        <fullName evidence="4">Helix-turn-helix domain-containing protein</fullName>
    </submittedName>
</protein>
<dbReference type="GO" id="GO:0043565">
    <property type="term" value="F:sequence-specific DNA binding"/>
    <property type="evidence" value="ECO:0007669"/>
    <property type="project" value="InterPro"/>
</dbReference>
<dbReference type="SUPFAM" id="SSF46689">
    <property type="entry name" value="Homeodomain-like"/>
    <property type="match status" value="2"/>
</dbReference>
<dbReference type="AlphaFoldDB" id="A0A6L6QGU2"/>
<keyword evidence="2" id="KW-0804">Transcription</keyword>
<dbReference type="PROSITE" id="PS01124">
    <property type="entry name" value="HTH_ARAC_FAMILY_2"/>
    <property type="match status" value="1"/>
</dbReference>
<dbReference type="SMART" id="SM00342">
    <property type="entry name" value="HTH_ARAC"/>
    <property type="match status" value="1"/>
</dbReference>
<name>A0A6L6QGU2_9BURK</name>
<evidence type="ECO:0000256" key="2">
    <source>
        <dbReference type="ARBA" id="ARBA00023163"/>
    </source>
</evidence>
<keyword evidence="5" id="KW-1185">Reference proteome</keyword>
<dbReference type="InterPro" id="IPR009594">
    <property type="entry name" value="Tscrpt_reg_HTH_AraC_N"/>
</dbReference>
<dbReference type="Pfam" id="PF12833">
    <property type="entry name" value="HTH_18"/>
    <property type="match status" value="1"/>
</dbReference>
<dbReference type="RefSeq" id="WP_155454094.1">
    <property type="nucleotide sequence ID" value="NZ_WNKX01000007.1"/>
</dbReference>
<dbReference type="PANTHER" id="PTHR43436:SF1">
    <property type="entry name" value="TRANSCRIPTIONAL REGULATORY PROTEIN"/>
    <property type="match status" value="1"/>
</dbReference>
<sequence>MQTLAESIAQWTRDEEDFQSPIANLFLYRRSAPTTPHVCLVEPSIVLVAQGAKQLVIGEQSYRYDSTRFMVTALNLPGSSQVLEAQPDRPCLGLVYKLDLRTIAELATQGALPVPVDVASQGAAAIGSLTPALADPFKRLIALLGEPDASPVLAPLIEREIHYRLLLSDQSARLRQIAAAGSQGFRIARALDWLRVHFAEPLRIDELAARVQMSTSNLHLHFRQLTAMSPLQYQKWLRLNEARRLMLNEHLDAASAAFKVGYESPSQFSREYSRLFGAPPKRDIDTMRREAAPV</sequence>
<evidence type="ECO:0000256" key="1">
    <source>
        <dbReference type="ARBA" id="ARBA00023015"/>
    </source>
</evidence>
<dbReference type="EMBL" id="WNKX01000007">
    <property type="protein sequence ID" value="MTW11127.1"/>
    <property type="molecule type" value="Genomic_DNA"/>
</dbReference>